<dbReference type="EMBL" id="JAHRIO010048422">
    <property type="protein sequence ID" value="MEQ2173651.1"/>
    <property type="molecule type" value="Genomic_DNA"/>
</dbReference>
<sequence length="218" mass="24314">MMLFRENPLVIPFKDSGFPHGLISTLDSMLGHFIDELSSMYHQSEGVARYDACWKSFQMELALEEMFFRHPLSKADYQLSVSLGTNTVNPNSLTHTRGFIGLAPHSAASAGEVPRPLEHWTWNNLQTKCLERIFPFCQTLEAAPAVTGVALVKVLLCDIFRRNTDIPFAAMKSNKAPGSKDHQARAVGNAVPNRAPQILAALVRWPLVQKWSCCKSMT</sequence>
<dbReference type="Proteomes" id="UP001476798">
    <property type="component" value="Unassembled WGS sequence"/>
</dbReference>
<organism evidence="1 2">
    <name type="scientific">Goodea atripinnis</name>
    <dbReference type="NCBI Taxonomy" id="208336"/>
    <lineage>
        <taxon>Eukaryota</taxon>
        <taxon>Metazoa</taxon>
        <taxon>Chordata</taxon>
        <taxon>Craniata</taxon>
        <taxon>Vertebrata</taxon>
        <taxon>Euteleostomi</taxon>
        <taxon>Actinopterygii</taxon>
        <taxon>Neopterygii</taxon>
        <taxon>Teleostei</taxon>
        <taxon>Neoteleostei</taxon>
        <taxon>Acanthomorphata</taxon>
        <taxon>Ovalentaria</taxon>
        <taxon>Atherinomorphae</taxon>
        <taxon>Cyprinodontiformes</taxon>
        <taxon>Goodeidae</taxon>
        <taxon>Goodea</taxon>
    </lineage>
</organism>
<keyword evidence="2" id="KW-1185">Reference proteome</keyword>
<reference evidence="1 2" key="1">
    <citation type="submission" date="2021-06" db="EMBL/GenBank/DDBJ databases">
        <authorList>
            <person name="Palmer J.M."/>
        </authorList>
    </citation>
    <scope>NUCLEOTIDE SEQUENCE [LARGE SCALE GENOMIC DNA]</scope>
    <source>
        <strain evidence="1 2">GA_2019</strain>
        <tissue evidence="1">Muscle</tissue>
    </source>
</reference>
<accession>A0ABV0NRK6</accession>
<evidence type="ECO:0000313" key="1">
    <source>
        <dbReference type="EMBL" id="MEQ2173651.1"/>
    </source>
</evidence>
<comment type="caution">
    <text evidence="1">The sequence shown here is derived from an EMBL/GenBank/DDBJ whole genome shotgun (WGS) entry which is preliminary data.</text>
</comment>
<protein>
    <submittedName>
        <fullName evidence="1">Uncharacterized protein</fullName>
    </submittedName>
</protein>
<name>A0ABV0NRK6_9TELE</name>
<gene>
    <name evidence="1" type="ORF">GOODEAATRI_034294</name>
</gene>
<evidence type="ECO:0000313" key="2">
    <source>
        <dbReference type="Proteomes" id="UP001476798"/>
    </source>
</evidence>
<proteinExistence type="predicted"/>